<evidence type="ECO:0000256" key="9">
    <source>
        <dbReference type="ARBA" id="ARBA00093471"/>
    </source>
</evidence>
<accession>A0A6P8IFY5</accession>
<dbReference type="RefSeq" id="XP_031565670.1">
    <property type="nucleotide sequence ID" value="XM_031709810.1"/>
</dbReference>
<dbReference type="Gene3D" id="2.60.300.12">
    <property type="entry name" value="HesB-like domain"/>
    <property type="match status" value="1"/>
</dbReference>
<dbReference type="NCBIfam" id="TIGR00049">
    <property type="entry name" value="iron-sulfur cluster assembly accessory protein"/>
    <property type="match status" value="1"/>
</dbReference>
<evidence type="ECO:0000256" key="2">
    <source>
        <dbReference type="ARBA" id="ARBA00006718"/>
    </source>
</evidence>
<proteinExistence type="inferred from homology"/>
<feature type="domain" description="Core" evidence="10">
    <location>
        <begin position="65"/>
        <end position="166"/>
    </location>
</feature>
<comment type="subunit">
    <text evidence="9">Heterotetramer; forms a dimer of dimers with IBA57. Interacts with [2Fe-2S]-ISCA2 forming the heterodimer [2Fe- 2S]-ISCA2-IBA57 complex; [2Fe-2S] cluster binding is absolutely required to promote the complex formation.</text>
</comment>
<dbReference type="OrthoDB" id="1938621at2759"/>
<evidence type="ECO:0000256" key="1">
    <source>
        <dbReference type="ARBA" id="ARBA00004173"/>
    </source>
</evidence>
<dbReference type="PANTHER" id="PTHR43011:SF1">
    <property type="entry name" value="IRON-SULFUR CLUSTER ASSEMBLY 2 HOMOLOG, MITOCHONDRIAL"/>
    <property type="match status" value="1"/>
</dbReference>
<dbReference type="GO" id="GO:0120510">
    <property type="term" value="C:mitochondrial [4Fe-4S] assembly complex"/>
    <property type="evidence" value="ECO:0007669"/>
    <property type="project" value="UniProtKB-ARBA"/>
</dbReference>
<dbReference type="FunCoup" id="A0A6P8IFY5">
    <property type="interactions" value="1135"/>
</dbReference>
<dbReference type="FunFam" id="2.60.300.12:FF:000006">
    <property type="entry name" value="Iron-sulfur cluster assembly 2 mitochondrial"/>
    <property type="match status" value="1"/>
</dbReference>
<evidence type="ECO:0000256" key="8">
    <source>
        <dbReference type="ARBA" id="ARBA00077082"/>
    </source>
</evidence>
<protein>
    <recommendedName>
        <fullName evidence="7">Iron-sulfur cluster assembly 2 homolog, mitochondrial</fullName>
    </recommendedName>
    <alternativeName>
        <fullName evidence="8">HESB-like domain-containing protein 1</fullName>
    </alternativeName>
</protein>
<dbReference type="GO" id="GO:0051539">
    <property type="term" value="F:4 iron, 4 sulfur cluster binding"/>
    <property type="evidence" value="ECO:0007669"/>
    <property type="project" value="TreeGrafter"/>
</dbReference>
<name>A0A6P8IFY5_ACTTE</name>
<dbReference type="AlphaFoldDB" id="A0A6P8IFY5"/>
<keyword evidence="4" id="KW-0408">Iron</keyword>
<gene>
    <name evidence="12" type="primary">LOC116300851</name>
</gene>
<keyword evidence="11" id="KW-1185">Reference proteome</keyword>
<keyword evidence="5" id="KW-0496">Mitochondrion</keyword>
<dbReference type="Proteomes" id="UP000515163">
    <property type="component" value="Unplaced"/>
</dbReference>
<comment type="similarity">
    <text evidence="2">Belongs to the HesB/IscA family.</text>
</comment>
<dbReference type="GO" id="GO:0051537">
    <property type="term" value="F:2 iron, 2 sulfur cluster binding"/>
    <property type="evidence" value="ECO:0007669"/>
    <property type="project" value="TreeGrafter"/>
</dbReference>
<dbReference type="GeneID" id="116300851"/>
<dbReference type="PANTHER" id="PTHR43011">
    <property type="entry name" value="IRON-SULFUR CLUSTER ASSEMBLY 2 HOMOLOG, MITOCHONDRIAL"/>
    <property type="match status" value="1"/>
</dbReference>
<dbReference type="Pfam" id="PF01521">
    <property type="entry name" value="Fe-S_biosyn"/>
    <property type="match status" value="1"/>
</dbReference>
<dbReference type="InterPro" id="IPR000361">
    <property type="entry name" value="ATAP_core_dom"/>
</dbReference>
<sequence length="173" mass="19789">MASTRIFCCGRTLLKLRHFYPSHKRFCSQKLLQTKFNYQRTRNSDLYRRFGSTSTGEGEDSERLLHISEKCVQQMKKITADENDKDKFLRVLVEGGGCSGFQYVFKLDNKQEDEDRVFEREGVKVVVDEASLEIINGSTIDYKEELIKSAFAVVDNPKAEMGCSCGVSFSLKL</sequence>
<dbReference type="InterPro" id="IPR016092">
    <property type="entry name" value="ATAP"/>
</dbReference>
<comment type="function">
    <text evidence="6">Involved in the maturation of mitochondrial 4Fe-4S proteins functioning late in the iron-sulfur cluster assembly pathway. May be involved in the binding of an intermediate of Fe/S cluster assembly.</text>
</comment>
<evidence type="ECO:0000256" key="4">
    <source>
        <dbReference type="ARBA" id="ARBA00023004"/>
    </source>
</evidence>
<dbReference type="KEGG" id="aten:116300851"/>
<keyword evidence="3" id="KW-0479">Metal-binding</keyword>
<evidence type="ECO:0000256" key="6">
    <source>
        <dbReference type="ARBA" id="ARBA00057540"/>
    </source>
</evidence>
<evidence type="ECO:0000256" key="3">
    <source>
        <dbReference type="ARBA" id="ARBA00022723"/>
    </source>
</evidence>
<evidence type="ECO:0000256" key="7">
    <source>
        <dbReference type="ARBA" id="ARBA00073313"/>
    </source>
</evidence>
<dbReference type="SUPFAM" id="SSF89360">
    <property type="entry name" value="HesB-like domain"/>
    <property type="match status" value="1"/>
</dbReference>
<evidence type="ECO:0000313" key="11">
    <source>
        <dbReference type="Proteomes" id="UP000515163"/>
    </source>
</evidence>
<evidence type="ECO:0000259" key="10">
    <source>
        <dbReference type="Pfam" id="PF01521"/>
    </source>
</evidence>
<evidence type="ECO:0000256" key="5">
    <source>
        <dbReference type="ARBA" id="ARBA00023128"/>
    </source>
</evidence>
<evidence type="ECO:0000313" key="12">
    <source>
        <dbReference type="RefSeq" id="XP_031565670.1"/>
    </source>
</evidence>
<dbReference type="GO" id="GO:0005506">
    <property type="term" value="F:iron ion binding"/>
    <property type="evidence" value="ECO:0007669"/>
    <property type="project" value="TreeGrafter"/>
</dbReference>
<dbReference type="InterPro" id="IPR035903">
    <property type="entry name" value="HesB-like_dom_sf"/>
</dbReference>
<comment type="subcellular location">
    <subcellularLocation>
        <location evidence="1">Mitochondrion</location>
    </subcellularLocation>
</comment>
<dbReference type="GO" id="GO:0016226">
    <property type="term" value="P:iron-sulfur cluster assembly"/>
    <property type="evidence" value="ECO:0007669"/>
    <property type="project" value="InterPro"/>
</dbReference>
<reference evidence="12" key="1">
    <citation type="submission" date="2025-08" db="UniProtKB">
        <authorList>
            <consortium name="RefSeq"/>
        </authorList>
    </citation>
    <scope>IDENTIFICATION</scope>
    <source>
        <tissue evidence="12">Tentacle</tissue>
    </source>
</reference>
<dbReference type="InParanoid" id="A0A6P8IFY5"/>
<organism evidence="11 12">
    <name type="scientific">Actinia tenebrosa</name>
    <name type="common">Australian red waratah sea anemone</name>
    <dbReference type="NCBI Taxonomy" id="6105"/>
    <lineage>
        <taxon>Eukaryota</taxon>
        <taxon>Metazoa</taxon>
        <taxon>Cnidaria</taxon>
        <taxon>Anthozoa</taxon>
        <taxon>Hexacorallia</taxon>
        <taxon>Actiniaria</taxon>
        <taxon>Actiniidae</taxon>
        <taxon>Actinia</taxon>
    </lineage>
</organism>